<comment type="caution">
    <text evidence="2">The sequence shown here is derived from an EMBL/GenBank/DDBJ whole genome shotgun (WGS) entry which is preliminary data.</text>
</comment>
<feature type="compositionally biased region" description="Basic and acidic residues" evidence="1">
    <location>
        <begin position="70"/>
        <end position="79"/>
    </location>
</feature>
<evidence type="ECO:0000313" key="2">
    <source>
        <dbReference type="EMBL" id="GGX71933.1"/>
    </source>
</evidence>
<dbReference type="Proteomes" id="UP000619244">
    <property type="component" value="Unassembled WGS sequence"/>
</dbReference>
<gene>
    <name evidence="2" type="ORF">GCM10010358_27810</name>
</gene>
<evidence type="ECO:0000256" key="1">
    <source>
        <dbReference type="SAM" id="MobiDB-lite"/>
    </source>
</evidence>
<feature type="region of interest" description="Disordered" evidence="1">
    <location>
        <begin position="60"/>
        <end position="80"/>
    </location>
</feature>
<evidence type="ECO:0000313" key="3">
    <source>
        <dbReference type="Proteomes" id="UP000619244"/>
    </source>
</evidence>
<reference evidence="2" key="2">
    <citation type="submission" date="2020-09" db="EMBL/GenBank/DDBJ databases">
        <authorList>
            <person name="Sun Q."/>
            <person name="Ohkuma M."/>
        </authorList>
    </citation>
    <scope>NUCLEOTIDE SEQUENCE</scope>
    <source>
        <strain evidence="2">JCM 4790</strain>
    </source>
</reference>
<name>A0A918KRJ6_9ACTN</name>
<protein>
    <submittedName>
        <fullName evidence="2">Uncharacterized protein</fullName>
    </submittedName>
</protein>
<reference evidence="2" key="1">
    <citation type="journal article" date="2014" name="Int. J. Syst. Evol. Microbiol.">
        <title>Complete genome sequence of Corynebacterium casei LMG S-19264T (=DSM 44701T), isolated from a smear-ripened cheese.</title>
        <authorList>
            <consortium name="US DOE Joint Genome Institute (JGI-PGF)"/>
            <person name="Walter F."/>
            <person name="Albersmeier A."/>
            <person name="Kalinowski J."/>
            <person name="Ruckert C."/>
        </authorList>
    </citation>
    <scope>NUCLEOTIDE SEQUENCE</scope>
    <source>
        <strain evidence="2">JCM 4790</strain>
    </source>
</reference>
<keyword evidence="3" id="KW-1185">Reference proteome</keyword>
<proteinExistence type="predicted"/>
<dbReference type="EMBL" id="BMVU01000010">
    <property type="protein sequence ID" value="GGX71933.1"/>
    <property type="molecule type" value="Genomic_DNA"/>
</dbReference>
<dbReference type="AlphaFoldDB" id="A0A918KRJ6"/>
<feature type="region of interest" description="Disordered" evidence="1">
    <location>
        <begin position="1"/>
        <end position="24"/>
    </location>
</feature>
<sequence>MDGAERGDPDAGDAGRLDHGGEQHVEFERPAALQVLQGRGAVVADALGAREDVGARTVQGGADVGADRTGAGDREEATARRAGVPFTGRCIPLTAYGRRLVAKAFPTACAAS</sequence>
<accession>A0A918KRJ6</accession>
<organism evidence="2 3">
    <name type="scientific">Streptomyces minutiscleroticus</name>
    <dbReference type="NCBI Taxonomy" id="68238"/>
    <lineage>
        <taxon>Bacteria</taxon>
        <taxon>Bacillati</taxon>
        <taxon>Actinomycetota</taxon>
        <taxon>Actinomycetes</taxon>
        <taxon>Kitasatosporales</taxon>
        <taxon>Streptomycetaceae</taxon>
        <taxon>Streptomyces</taxon>
    </lineage>
</organism>